<protein>
    <submittedName>
        <fullName evidence="1">Uncharacterized protein</fullName>
    </submittedName>
</protein>
<evidence type="ECO:0000313" key="1">
    <source>
        <dbReference type="EMBL" id="CAB4196758.1"/>
    </source>
</evidence>
<reference evidence="1" key="1">
    <citation type="submission" date="2020-05" db="EMBL/GenBank/DDBJ databases">
        <authorList>
            <person name="Chiriac C."/>
            <person name="Salcher M."/>
            <person name="Ghai R."/>
            <person name="Kavagutti S V."/>
        </authorList>
    </citation>
    <scope>NUCLEOTIDE SEQUENCE</scope>
</reference>
<name>A0A6J5RT36_9CAUD</name>
<organism evidence="1">
    <name type="scientific">uncultured Caudovirales phage</name>
    <dbReference type="NCBI Taxonomy" id="2100421"/>
    <lineage>
        <taxon>Viruses</taxon>
        <taxon>Duplodnaviria</taxon>
        <taxon>Heunggongvirae</taxon>
        <taxon>Uroviricota</taxon>
        <taxon>Caudoviricetes</taxon>
        <taxon>Peduoviridae</taxon>
        <taxon>Maltschvirus</taxon>
        <taxon>Maltschvirus maltsch</taxon>
    </lineage>
</organism>
<proteinExistence type="predicted"/>
<gene>
    <name evidence="1" type="ORF">UFOVP1290_278</name>
</gene>
<accession>A0A6J5RT36</accession>
<sequence length="127" mass="14119">MSQNEDTKTNVAQTVLAEVADVLKTSPTTVRSRLVSSLVEREVTRRVDLLDKGLNKLKTAKKELDKVKPDVETFSEAGEKLTATFSKVKFEERKKALEVFEKLSKAVEAAFAGEAGDCFNKLEELVK</sequence>
<dbReference type="EMBL" id="LR797252">
    <property type="protein sequence ID" value="CAB4196758.1"/>
    <property type="molecule type" value="Genomic_DNA"/>
</dbReference>